<sequence length="195" mass="20483">MVVFASMGCIQGDDGMSGEEKKGRVVMVIAPQDFRDEELLVPKRALEAAGFDTVVASTRKGEAVGMLGARVSVDATIDELDPSQYDGIVVVGGSGTREYLWGNAQLHELIRAFFAQNKTVGAICLAPVVLAEAGVLDGKRATVFPDSEAISELEEGGASYVRSPVVLSGGVITAEGPKAAESFAAELIHDLEERA</sequence>
<comment type="caution">
    <text evidence="3">The sequence shown here is derived from an EMBL/GenBank/DDBJ whole genome shotgun (WGS) entry which is preliminary data.</text>
</comment>
<dbReference type="Pfam" id="PF01965">
    <property type="entry name" value="DJ-1_PfpI"/>
    <property type="match status" value="1"/>
</dbReference>
<dbReference type="GO" id="GO:0008233">
    <property type="term" value="F:peptidase activity"/>
    <property type="evidence" value="ECO:0007669"/>
    <property type="project" value="UniProtKB-KW"/>
</dbReference>
<proteinExistence type="inferred from homology"/>
<dbReference type="Proteomes" id="UP000600363">
    <property type="component" value="Unassembled WGS sequence"/>
</dbReference>
<gene>
    <name evidence="3" type="ORF">HA299_03340</name>
</gene>
<dbReference type="GO" id="GO:0006508">
    <property type="term" value="P:proteolysis"/>
    <property type="evidence" value="ECO:0007669"/>
    <property type="project" value="UniProtKB-KW"/>
</dbReference>
<evidence type="ECO:0000313" key="4">
    <source>
        <dbReference type="Proteomes" id="UP000600363"/>
    </source>
</evidence>
<name>A0A832RWC2_9EURY</name>
<dbReference type="InterPro" id="IPR006286">
    <property type="entry name" value="C56_PfpI-like"/>
</dbReference>
<dbReference type="InterPro" id="IPR002818">
    <property type="entry name" value="DJ-1/PfpI"/>
</dbReference>
<dbReference type="NCBIfam" id="TIGR01382">
    <property type="entry name" value="PfpI"/>
    <property type="match status" value="1"/>
</dbReference>
<dbReference type="PANTHER" id="PTHR48094">
    <property type="entry name" value="PROTEIN/NUCLEIC ACID DEGLYCASE DJ-1-RELATED"/>
    <property type="match status" value="1"/>
</dbReference>
<dbReference type="InterPro" id="IPR050325">
    <property type="entry name" value="Prot/Nucl_acid_deglycase"/>
</dbReference>
<accession>A0A832RWC2</accession>
<dbReference type="Gene3D" id="3.40.50.880">
    <property type="match status" value="1"/>
</dbReference>
<organism evidence="3 4">
    <name type="scientific">Methermicoccus shengliensis</name>
    <dbReference type="NCBI Taxonomy" id="660064"/>
    <lineage>
        <taxon>Archaea</taxon>
        <taxon>Methanobacteriati</taxon>
        <taxon>Methanobacteriota</taxon>
        <taxon>Stenosarchaea group</taxon>
        <taxon>Methanomicrobia</taxon>
        <taxon>Methanosarcinales</taxon>
        <taxon>Methermicoccaceae</taxon>
        <taxon>Methermicoccus</taxon>
    </lineage>
</organism>
<evidence type="ECO:0000256" key="1">
    <source>
        <dbReference type="ARBA" id="ARBA00008542"/>
    </source>
</evidence>
<dbReference type="EMBL" id="DUIH01000011">
    <property type="protein sequence ID" value="HIH69639.1"/>
    <property type="molecule type" value="Genomic_DNA"/>
</dbReference>
<evidence type="ECO:0000259" key="2">
    <source>
        <dbReference type="Pfam" id="PF01965"/>
    </source>
</evidence>
<dbReference type="AlphaFoldDB" id="A0A832RWC2"/>
<keyword evidence="3" id="KW-0378">Hydrolase</keyword>
<dbReference type="PANTHER" id="PTHR48094:SF12">
    <property type="entry name" value="PARKINSON DISEASE PROTEIN 7 HOMOLOG"/>
    <property type="match status" value="1"/>
</dbReference>
<dbReference type="GO" id="GO:0005737">
    <property type="term" value="C:cytoplasm"/>
    <property type="evidence" value="ECO:0007669"/>
    <property type="project" value="TreeGrafter"/>
</dbReference>
<evidence type="ECO:0000313" key="3">
    <source>
        <dbReference type="EMBL" id="HIH69639.1"/>
    </source>
</evidence>
<comment type="similarity">
    <text evidence="1">Belongs to the peptidase C56 family.</text>
</comment>
<dbReference type="SUPFAM" id="SSF52317">
    <property type="entry name" value="Class I glutamine amidotransferase-like"/>
    <property type="match status" value="1"/>
</dbReference>
<protein>
    <submittedName>
        <fullName evidence="3">DJ-1/PfpI/YhbO family deglycase/protease</fullName>
    </submittedName>
</protein>
<keyword evidence="3" id="KW-0645">Protease</keyword>
<dbReference type="InterPro" id="IPR029062">
    <property type="entry name" value="Class_I_gatase-like"/>
</dbReference>
<dbReference type="RefSeq" id="WP_042687864.1">
    <property type="nucleotide sequence ID" value="NZ_DUIH01000011.1"/>
</dbReference>
<dbReference type="CDD" id="cd03135">
    <property type="entry name" value="GATase1_DJ-1"/>
    <property type="match status" value="1"/>
</dbReference>
<reference evidence="3" key="1">
    <citation type="journal article" date="2020" name="bioRxiv">
        <title>A rank-normalized archaeal taxonomy based on genome phylogeny resolves widespread incomplete and uneven classifications.</title>
        <authorList>
            <person name="Rinke C."/>
            <person name="Chuvochina M."/>
            <person name="Mussig A.J."/>
            <person name="Chaumeil P.-A."/>
            <person name="Waite D.W."/>
            <person name="Whitman W.B."/>
            <person name="Parks D.H."/>
            <person name="Hugenholtz P."/>
        </authorList>
    </citation>
    <scope>NUCLEOTIDE SEQUENCE</scope>
    <source>
        <strain evidence="3">UBA12518</strain>
    </source>
</reference>
<feature type="domain" description="DJ-1/PfpI" evidence="2">
    <location>
        <begin position="24"/>
        <end position="188"/>
    </location>
</feature>